<dbReference type="GO" id="GO:0022625">
    <property type="term" value="C:cytosolic large ribosomal subunit"/>
    <property type="evidence" value="ECO:0007669"/>
    <property type="project" value="UniProtKB-UniRule"/>
</dbReference>
<protein>
    <recommendedName>
        <fullName evidence="4 6">50S ribosomal protein L22</fullName>
    </recommendedName>
</protein>
<dbReference type="EMBL" id="DVAD01000014">
    <property type="protein sequence ID" value="HIJ99703.1"/>
    <property type="molecule type" value="Genomic_DNA"/>
</dbReference>
<comment type="caution">
    <text evidence="8">The sequence shown here is derived from an EMBL/GenBank/DDBJ whole genome shotgun (WGS) entry which is preliminary data.</text>
</comment>
<keyword evidence="9" id="KW-1185">Reference proteome</keyword>
<dbReference type="Gene3D" id="3.90.470.10">
    <property type="entry name" value="Ribosomal protein L22/L17"/>
    <property type="match status" value="1"/>
</dbReference>
<dbReference type="SUPFAM" id="SSF54843">
    <property type="entry name" value="Ribosomal protein L22"/>
    <property type="match status" value="1"/>
</dbReference>
<evidence type="ECO:0000256" key="6">
    <source>
        <dbReference type="RuleBase" id="RU004007"/>
    </source>
</evidence>
<dbReference type="GO" id="GO:0003735">
    <property type="term" value="F:structural constituent of ribosome"/>
    <property type="evidence" value="ECO:0007669"/>
    <property type="project" value="UniProtKB-UniRule"/>
</dbReference>
<evidence type="ECO:0000313" key="8">
    <source>
        <dbReference type="EMBL" id="HIJ99703.1"/>
    </source>
</evidence>
<evidence type="ECO:0000256" key="2">
    <source>
        <dbReference type="ARBA" id="ARBA00022980"/>
    </source>
</evidence>
<evidence type="ECO:0000313" key="9">
    <source>
        <dbReference type="Proteomes" id="UP000604391"/>
    </source>
</evidence>
<dbReference type="NCBIfam" id="TIGR01038">
    <property type="entry name" value="uL22_arch_euk"/>
    <property type="match status" value="1"/>
</dbReference>
<dbReference type="PANTHER" id="PTHR11593:SF10">
    <property type="entry name" value="60S RIBOSOMAL PROTEIN L17"/>
    <property type="match status" value="1"/>
</dbReference>
<evidence type="ECO:0000256" key="7">
    <source>
        <dbReference type="SAM" id="MobiDB-lite"/>
    </source>
</evidence>
<feature type="region of interest" description="Disordered" evidence="7">
    <location>
        <begin position="146"/>
        <end position="225"/>
    </location>
</feature>
<sequence>MAKLGYTYQGGQEGIVKALVKSERISPKEAYEVANAIRSMSLPRAETFLSNVMEKKEVVPYRRYNRGVAHRKKIGPGRYPLNTSKGFMKALKLLRANAVYKGMEADSLELFHVATHRGEITPGRYKGGAHNHPTVHIELVAKESVSIQKKEEEKPEEKKVELKTEKKSEEKKAKTEKKSKVKLSEEKSEEKSEKTTDDIISEAEDVMDAEPRTSDVSEKDDKESK</sequence>
<keyword evidence="6" id="KW-0694">RNA-binding</keyword>
<dbReference type="GO" id="GO:0002181">
    <property type="term" value="P:cytoplasmic translation"/>
    <property type="evidence" value="ECO:0007669"/>
    <property type="project" value="TreeGrafter"/>
</dbReference>
<dbReference type="GO" id="GO:0019843">
    <property type="term" value="F:rRNA binding"/>
    <property type="evidence" value="ECO:0007669"/>
    <property type="project" value="UniProtKB-KW"/>
</dbReference>
<comment type="subunit">
    <text evidence="6">Part of the 50S ribosomal subunit.</text>
</comment>
<accession>A0A832UYN6</accession>
<dbReference type="PANTHER" id="PTHR11593">
    <property type="entry name" value="60S RIBOSOMAL PROTEIN L17"/>
    <property type="match status" value="1"/>
</dbReference>
<keyword evidence="6" id="KW-0699">rRNA-binding</keyword>
<dbReference type="InterPro" id="IPR005721">
    <property type="entry name" value="Ribosomal_uL22_euk/arc"/>
</dbReference>
<dbReference type="InterPro" id="IPR001063">
    <property type="entry name" value="Ribosomal_uL22"/>
</dbReference>
<evidence type="ECO:0000256" key="4">
    <source>
        <dbReference type="NCBIfam" id="TIGR01038"/>
    </source>
</evidence>
<organism evidence="8 9">
    <name type="scientific">Candidatus Undinarchaeum marinum</name>
    <dbReference type="NCBI Taxonomy" id="2756141"/>
    <lineage>
        <taxon>Archaea</taxon>
        <taxon>Candidatus Undinarchaeota</taxon>
        <taxon>Candidatus Undinarchaeia</taxon>
        <taxon>Candidatus Undinarchaeales</taxon>
        <taxon>Candidatus Undinarchaeaceae</taxon>
        <taxon>Candidatus Undinarchaeum</taxon>
    </lineage>
</organism>
<evidence type="ECO:0000256" key="1">
    <source>
        <dbReference type="ARBA" id="ARBA00009451"/>
    </source>
</evidence>
<name>A0A832UYN6_9ARCH</name>
<comment type="similarity">
    <text evidence="1 5">Belongs to the universal ribosomal protein uL22 family.</text>
</comment>
<reference evidence="8 9" key="1">
    <citation type="journal article" name="Nat. Commun.">
        <title>Undinarchaeota illuminate DPANN phylogeny and the impact of gene transfer on archaeal evolution.</title>
        <authorList>
            <person name="Dombrowski N."/>
            <person name="Williams T.A."/>
            <person name="Sun J."/>
            <person name="Woodcroft B.J."/>
            <person name="Lee J.H."/>
            <person name="Minh B.Q."/>
            <person name="Rinke C."/>
            <person name="Spang A."/>
        </authorList>
    </citation>
    <scope>NUCLEOTIDE SEQUENCE [LARGE SCALE GENOMIC DNA]</scope>
    <source>
        <strain evidence="8">MAG_bin17</strain>
    </source>
</reference>
<dbReference type="AlphaFoldDB" id="A0A832UYN6"/>
<dbReference type="Pfam" id="PF00237">
    <property type="entry name" value="Ribosomal_L22"/>
    <property type="match status" value="1"/>
</dbReference>
<dbReference type="Proteomes" id="UP000604391">
    <property type="component" value="Unassembled WGS sequence"/>
</dbReference>
<feature type="compositionally biased region" description="Acidic residues" evidence="7">
    <location>
        <begin position="199"/>
        <end position="208"/>
    </location>
</feature>
<comment type="function">
    <text evidence="6">This protein binds specifically to 23S rRNA. It makes multiple contacts with different domains of the 23S rRNA in the assembled 50S subunit and ribosome.</text>
</comment>
<proteinExistence type="inferred from homology"/>
<dbReference type="InterPro" id="IPR036394">
    <property type="entry name" value="Ribosomal_uL22_sf"/>
</dbReference>
<gene>
    <name evidence="8" type="primary">rplV</name>
    <name evidence="8" type="ORF">H1011_02670</name>
</gene>
<feature type="compositionally biased region" description="Basic and acidic residues" evidence="7">
    <location>
        <begin position="148"/>
        <end position="197"/>
    </location>
</feature>
<feature type="compositionally biased region" description="Basic and acidic residues" evidence="7">
    <location>
        <begin position="209"/>
        <end position="225"/>
    </location>
</feature>
<keyword evidence="2 5" id="KW-0689">Ribosomal protein</keyword>
<evidence type="ECO:0000256" key="5">
    <source>
        <dbReference type="RuleBase" id="RU004005"/>
    </source>
</evidence>
<keyword evidence="3 5" id="KW-0687">Ribonucleoprotein</keyword>
<evidence type="ECO:0000256" key="3">
    <source>
        <dbReference type="ARBA" id="ARBA00023274"/>
    </source>
</evidence>